<comment type="caution">
    <text evidence="1">The sequence shown here is derived from an EMBL/GenBank/DDBJ whole genome shotgun (WGS) entry which is preliminary data.</text>
</comment>
<evidence type="ECO:0000313" key="1">
    <source>
        <dbReference type="EMBL" id="PIR13889.1"/>
    </source>
</evidence>
<dbReference type="Proteomes" id="UP000230869">
    <property type="component" value="Unassembled WGS sequence"/>
</dbReference>
<proteinExistence type="predicted"/>
<dbReference type="AlphaFoldDB" id="A0A2M6KA05"/>
<name>A0A2M6KA05_9BACT</name>
<dbReference type="EMBL" id="PCWW01000012">
    <property type="protein sequence ID" value="PIR13889.1"/>
    <property type="molecule type" value="Genomic_DNA"/>
</dbReference>
<sequence length="68" mass="7648">MSSHFVDQCIGRNGTLKPVRKKAIKKMIRKGEVQVEEGGKGKIILIFINSGERFVVSKKKMKGITFLN</sequence>
<organism evidence="1 2">
    <name type="scientific">Candidatus Falkowbacteria bacterium CG11_big_fil_rev_8_21_14_0_20_39_10</name>
    <dbReference type="NCBI Taxonomy" id="1974570"/>
    <lineage>
        <taxon>Bacteria</taxon>
        <taxon>Candidatus Falkowiibacteriota</taxon>
    </lineage>
</organism>
<protein>
    <submittedName>
        <fullName evidence="1">Uncharacterized protein</fullName>
    </submittedName>
</protein>
<reference evidence="1 2" key="1">
    <citation type="submission" date="2017-09" db="EMBL/GenBank/DDBJ databases">
        <title>Depth-based differentiation of microbial function through sediment-hosted aquifers and enrichment of novel symbionts in the deep terrestrial subsurface.</title>
        <authorList>
            <person name="Probst A.J."/>
            <person name="Ladd B."/>
            <person name="Jarett J.K."/>
            <person name="Geller-Mcgrath D.E."/>
            <person name="Sieber C.M."/>
            <person name="Emerson J.B."/>
            <person name="Anantharaman K."/>
            <person name="Thomas B.C."/>
            <person name="Malmstrom R."/>
            <person name="Stieglmeier M."/>
            <person name="Klingl A."/>
            <person name="Woyke T."/>
            <person name="Ryan C.M."/>
            <person name="Banfield J.F."/>
        </authorList>
    </citation>
    <scope>NUCLEOTIDE SEQUENCE [LARGE SCALE GENOMIC DNA]</scope>
    <source>
        <strain evidence="1">CG11_big_fil_rev_8_21_14_0_20_39_10</strain>
    </source>
</reference>
<gene>
    <name evidence="1" type="ORF">COV49_00720</name>
</gene>
<evidence type="ECO:0000313" key="2">
    <source>
        <dbReference type="Proteomes" id="UP000230869"/>
    </source>
</evidence>
<accession>A0A2M6KA05</accession>